<organism evidence="1 2">
    <name type="scientific">Phytophthora infestans</name>
    <name type="common">Potato late blight agent</name>
    <name type="synonym">Botrytis infestans</name>
    <dbReference type="NCBI Taxonomy" id="4787"/>
    <lineage>
        <taxon>Eukaryota</taxon>
        <taxon>Sar</taxon>
        <taxon>Stramenopiles</taxon>
        <taxon>Oomycota</taxon>
        <taxon>Peronosporomycetes</taxon>
        <taxon>Peronosporales</taxon>
        <taxon>Peronosporaceae</taxon>
        <taxon>Phytophthora</taxon>
    </lineage>
</organism>
<protein>
    <submittedName>
        <fullName evidence="1">Uncharacterized protein</fullName>
    </submittedName>
</protein>
<dbReference type="CDD" id="cd15489">
    <property type="entry name" value="PHD_SF"/>
    <property type="match status" value="1"/>
</dbReference>
<comment type="caution">
    <text evidence="1">The sequence shown here is derived from an EMBL/GenBank/DDBJ whole genome shotgun (WGS) entry which is preliminary data.</text>
</comment>
<dbReference type="AlphaFoldDB" id="A0A8S9TQ76"/>
<sequence>MVLGGSVDVAAKVNILIRQVARSVLRLPFNVNTAVFYDKENGLGLESCESDANTYRLVEALRILNSPSLPVRHVLTECLEAYQTRAGLTRHPLAYSIAPPRGARSWTAQLIRHAASFDPPLTIAVEWTQLLQTRSSRSNDRPLIDYTPPEQQCSLVAINWKAAFKLRYVGDISNVSGTQIMKLPELMRKGHWSVNDRITLESMYDHWVEGLTRPDTNRLRSPVGCTPVELGSTPFQLRIGVGQWIVVVKMNTKGTEPVIDHYEIGYREIGDMGSHPLGRTIPIRWWYERPRGRGVLYERRHRVVEVEFEAVCVPISPTYLPTMPSRRQRVIIWDTTCVDGKHGVNNDEVLDEALARSRMRYLSVIHHGHTLEMSTACSICGWYRDAQCCRECGRWHHPQCVRGSCRVIGTVDEDGLLIARNQALQYQWSTNSSDVSVSAGDGSVLEACTQHASGTWAMQQPEGQSVTGRMAIHKSDITSTRCEVHALMAGLIASGDCGQQVCDNQSAIQIFNRARKIANGDAQPKYRDPHRIEIRSLQRLMHEHGTMVPKWVRSHQEHVATDDISLQQERSALAVVDTAAGAAHEQRMTMSYAGWADFDEYMVYDGENRLVFGSTTKYLRERSYADRRQKWIAKQHRHNEDRHTMAYDEIPMITTGNWSEALCRFYWRAKLVALHTHAVKITFDSRWSAVCVSRSCSEADTQQHRFGLTQPTCSEVSDLTNMLRTMYVEVERKFWLPDQILLLPSLGHTIALNLLLPTRAMWNDTVAKTTIWKPFVRLTDGVWVNT</sequence>
<reference evidence="1" key="1">
    <citation type="submission" date="2020-03" db="EMBL/GenBank/DDBJ databases">
        <title>Hybrid Assembly of Korean Phytophthora infestans isolates.</title>
        <authorList>
            <person name="Prokchorchik M."/>
            <person name="Lee Y."/>
            <person name="Seo J."/>
            <person name="Cho J.-H."/>
            <person name="Park Y.-E."/>
            <person name="Jang D.-C."/>
            <person name="Im J.-S."/>
            <person name="Choi J.-G."/>
            <person name="Park H.-J."/>
            <person name="Lee G.-B."/>
            <person name="Lee Y.-G."/>
            <person name="Hong S.-Y."/>
            <person name="Cho K."/>
            <person name="Sohn K.H."/>
        </authorList>
    </citation>
    <scope>NUCLEOTIDE SEQUENCE</scope>
    <source>
        <strain evidence="1">KR_2_A2</strain>
    </source>
</reference>
<dbReference type="Proteomes" id="UP000704712">
    <property type="component" value="Unassembled WGS sequence"/>
</dbReference>
<evidence type="ECO:0000313" key="1">
    <source>
        <dbReference type="EMBL" id="KAF4130630.1"/>
    </source>
</evidence>
<dbReference type="EMBL" id="JAACNO010002815">
    <property type="protein sequence ID" value="KAF4130630.1"/>
    <property type="molecule type" value="Genomic_DNA"/>
</dbReference>
<name>A0A8S9TQ76_PHYIN</name>
<gene>
    <name evidence="1" type="ORF">GN958_ATG20212</name>
</gene>
<accession>A0A8S9TQ76</accession>
<proteinExistence type="predicted"/>
<evidence type="ECO:0000313" key="2">
    <source>
        <dbReference type="Proteomes" id="UP000704712"/>
    </source>
</evidence>